<feature type="transmembrane region" description="Helical" evidence="4">
    <location>
        <begin position="6"/>
        <end position="24"/>
    </location>
</feature>
<dbReference type="InterPro" id="IPR001457">
    <property type="entry name" value="NADH_UbQ/plastoQ_OxRdtase_su6"/>
</dbReference>
<keyword evidence="4" id="KW-0812">Transmembrane</keyword>
<comment type="function">
    <text evidence="4">NDH-1 shuttles electrons from NADH, via FMN and iron-sulfur (Fe-S) centers, to quinones in the respiratory chain. Couples the redox reaction to proton translocation (for every two electrons transferred, four hydrogen ions are translocated across the cytoplasmic membrane), and thus conserves the redox energy in a proton gradient.</text>
</comment>
<sequence>MGFETFLFYVFALVTLWAAGMVITRRNPVHAVLFLVLAFFSSAALWLLLEAEFLGIVLVLVYVGAVMVLFLFVVMMLDIDIAALRAGFIRALPLGLIVAGVMAVEIFLVVGPANFGLSAFPLPEAAAADASNARDLGLLLYTVYVYPVEIAAVILLVAIIAAIHLTLRHRPDNKSVDPARQVRVKKGQNRVRLIKMAPEARESFVAVATTEKRENP</sequence>
<keyword evidence="4" id="KW-1003">Cell membrane</keyword>
<dbReference type="GO" id="GO:0050136">
    <property type="term" value="F:NADH dehydrogenase (quinone) (non-electrogenic) activity"/>
    <property type="evidence" value="ECO:0007669"/>
    <property type="project" value="UniProtKB-EC"/>
</dbReference>
<evidence type="ECO:0000313" key="6">
    <source>
        <dbReference type="Proteomes" id="UP001597337"/>
    </source>
</evidence>
<dbReference type="EC" id="7.1.1.-" evidence="4"/>
<dbReference type="RefSeq" id="WP_386026733.1">
    <property type="nucleotide sequence ID" value="NZ_JBHUHX010000026.1"/>
</dbReference>
<comment type="subcellular location">
    <subcellularLocation>
        <location evidence="4">Cell membrane</location>
        <topology evidence="4">Multi-pass membrane protein</topology>
    </subcellularLocation>
</comment>
<organism evidence="5 6">
    <name type="scientific">Thiorhodococcus fuscus</name>
    <dbReference type="NCBI Taxonomy" id="527200"/>
    <lineage>
        <taxon>Bacteria</taxon>
        <taxon>Pseudomonadati</taxon>
        <taxon>Pseudomonadota</taxon>
        <taxon>Gammaproteobacteria</taxon>
        <taxon>Chromatiales</taxon>
        <taxon>Chromatiaceae</taxon>
        <taxon>Thiorhodococcus</taxon>
    </lineage>
</organism>
<keyword evidence="4" id="KW-0874">Quinone</keyword>
<protein>
    <recommendedName>
        <fullName evidence="2 4">NADH-quinone oxidoreductase subunit J</fullName>
        <ecNumber evidence="4">7.1.1.-</ecNumber>
    </recommendedName>
</protein>
<reference evidence="6" key="1">
    <citation type="journal article" date="2019" name="Int. J. Syst. Evol. Microbiol.">
        <title>The Global Catalogue of Microorganisms (GCM) 10K type strain sequencing project: providing services to taxonomists for standard genome sequencing and annotation.</title>
        <authorList>
            <consortium name="The Broad Institute Genomics Platform"/>
            <consortium name="The Broad Institute Genome Sequencing Center for Infectious Disease"/>
            <person name="Wu L."/>
            <person name="Ma J."/>
        </authorList>
    </citation>
    <scope>NUCLEOTIDE SEQUENCE [LARGE SCALE GENOMIC DNA]</scope>
    <source>
        <strain evidence="6">KACC 12597</strain>
    </source>
</reference>
<keyword evidence="6" id="KW-1185">Reference proteome</keyword>
<comment type="caution">
    <text evidence="5">The sequence shown here is derived from an EMBL/GenBank/DDBJ whole genome shotgun (WGS) entry which is preliminary data.</text>
</comment>
<dbReference type="NCBIfam" id="NF005164">
    <property type="entry name" value="PRK06638.1-4"/>
    <property type="match status" value="1"/>
</dbReference>
<feature type="transmembrane region" description="Helical" evidence="4">
    <location>
        <begin position="144"/>
        <end position="167"/>
    </location>
</feature>
<evidence type="ECO:0000256" key="1">
    <source>
        <dbReference type="ARBA" id="ARBA00005698"/>
    </source>
</evidence>
<gene>
    <name evidence="5" type="ORF">ACFSJC_11365</name>
</gene>
<feature type="transmembrane region" description="Helical" evidence="4">
    <location>
        <begin position="91"/>
        <end position="113"/>
    </location>
</feature>
<comment type="similarity">
    <text evidence="1 4">Belongs to the complex I subunit 6 family.</text>
</comment>
<evidence type="ECO:0000313" key="5">
    <source>
        <dbReference type="EMBL" id="MFD2112441.1"/>
    </source>
</evidence>
<name>A0ABW4Y8E3_9GAMM</name>
<evidence type="ECO:0000256" key="4">
    <source>
        <dbReference type="RuleBase" id="RU004429"/>
    </source>
</evidence>
<evidence type="ECO:0000256" key="2">
    <source>
        <dbReference type="ARBA" id="ARBA00019907"/>
    </source>
</evidence>
<accession>A0ABW4Y8E3</accession>
<dbReference type="Pfam" id="PF00499">
    <property type="entry name" value="Oxidored_q3"/>
    <property type="match status" value="1"/>
</dbReference>
<keyword evidence="4" id="KW-1133">Transmembrane helix</keyword>
<comment type="catalytic activity">
    <reaction evidence="4">
        <text>a quinone + NADH + 5 H(+)(in) = a quinol + NAD(+) + 4 H(+)(out)</text>
        <dbReference type="Rhea" id="RHEA:57888"/>
        <dbReference type="ChEBI" id="CHEBI:15378"/>
        <dbReference type="ChEBI" id="CHEBI:24646"/>
        <dbReference type="ChEBI" id="CHEBI:57540"/>
        <dbReference type="ChEBI" id="CHEBI:57945"/>
        <dbReference type="ChEBI" id="CHEBI:132124"/>
    </reaction>
</comment>
<feature type="transmembrane region" description="Helical" evidence="4">
    <location>
        <begin position="31"/>
        <end position="49"/>
    </location>
</feature>
<dbReference type="PANTHER" id="PTHR33269">
    <property type="entry name" value="NADH-UBIQUINONE OXIDOREDUCTASE CHAIN 6"/>
    <property type="match status" value="1"/>
</dbReference>
<keyword evidence="4" id="KW-0520">NAD</keyword>
<keyword evidence="5" id="KW-0560">Oxidoreductase</keyword>
<dbReference type="EMBL" id="JBHUHX010000026">
    <property type="protein sequence ID" value="MFD2112441.1"/>
    <property type="molecule type" value="Genomic_DNA"/>
</dbReference>
<keyword evidence="4" id="KW-0472">Membrane</keyword>
<dbReference type="InterPro" id="IPR042106">
    <property type="entry name" value="Nuo/plastoQ_OxRdtase_6_NuoJ"/>
</dbReference>
<proteinExistence type="inferred from homology"/>
<feature type="transmembrane region" description="Helical" evidence="4">
    <location>
        <begin position="55"/>
        <end position="79"/>
    </location>
</feature>
<dbReference type="PANTHER" id="PTHR33269:SF17">
    <property type="entry name" value="NADH-UBIQUINONE OXIDOREDUCTASE CHAIN 6"/>
    <property type="match status" value="1"/>
</dbReference>
<evidence type="ECO:0000256" key="3">
    <source>
        <dbReference type="ARBA" id="ARBA00025811"/>
    </source>
</evidence>
<dbReference type="Proteomes" id="UP001597337">
    <property type="component" value="Unassembled WGS sequence"/>
</dbReference>
<comment type="subunit">
    <text evidence="3">Composed of 13 different subunits. Subunits NuoA, H, J, K, L, M, N constitute the membrane sector of the complex.</text>
</comment>
<dbReference type="Gene3D" id="1.20.120.1200">
    <property type="entry name" value="NADH-ubiquinone/plastoquinone oxidoreductase chain 6, subunit NuoJ"/>
    <property type="match status" value="1"/>
</dbReference>